<evidence type="ECO:0000313" key="1">
    <source>
        <dbReference type="EMBL" id="CAB4222653.1"/>
    </source>
</evidence>
<reference evidence="1" key="1">
    <citation type="submission" date="2020-05" db="EMBL/GenBank/DDBJ databases">
        <authorList>
            <person name="Chiriac C."/>
            <person name="Salcher M."/>
            <person name="Ghai R."/>
            <person name="Kavagutti S V."/>
        </authorList>
    </citation>
    <scope>NUCLEOTIDE SEQUENCE</scope>
</reference>
<organism evidence="1">
    <name type="scientific">uncultured Caudovirales phage</name>
    <dbReference type="NCBI Taxonomy" id="2100421"/>
    <lineage>
        <taxon>Viruses</taxon>
        <taxon>Duplodnaviria</taxon>
        <taxon>Heunggongvirae</taxon>
        <taxon>Uroviricota</taxon>
        <taxon>Caudoviricetes</taxon>
        <taxon>Peduoviridae</taxon>
        <taxon>Maltschvirus</taxon>
        <taxon>Maltschvirus maltsch</taxon>
    </lineage>
</organism>
<accession>A0A6J5T4J8</accession>
<gene>
    <name evidence="1" type="ORF">UFOVP1655_165</name>
</gene>
<name>A0A6J5T4J8_9CAUD</name>
<sequence length="140" mass="16036">MKNIYEVLDEIDAAPTKRTKMNVIERNLSKALTDVFLLAYHPDYQWLVKEIPDQYLPKDTIPGMGNTQLSTEMRRLYLFRKGDAGAENLSVAKRNELLTQFLEAIEPREAEVVMGIFNKDLGVEGLDYAFIKEAFPNLLP</sequence>
<dbReference type="EMBL" id="LR797523">
    <property type="protein sequence ID" value="CAB4222653.1"/>
    <property type="molecule type" value="Genomic_DNA"/>
</dbReference>
<protein>
    <submittedName>
        <fullName evidence="1">Uncharacterized protein</fullName>
    </submittedName>
</protein>
<dbReference type="InterPro" id="IPR045491">
    <property type="entry name" value="DUF6433"/>
</dbReference>
<dbReference type="Pfam" id="PF20025">
    <property type="entry name" value="DUF6433"/>
    <property type="match status" value="1"/>
</dbReference>
<proteinExistence type="predicted"/>